<proteinExistence type="predicted"/>
<organism evidence="1 2">
    <name type="scientific">Streptomyces olivaceiscleroticus</name>
    <dbReference type="NCBI Taxonomy" id="68245"/>
    <lineage>
        <taxon>Bacteria</taxon>
        <taxon>Bacillati</taxon>
        <taxon>Actinomycetota</taxon>
        <taxon>Actinomycetes</taxon>
        <taxon>Kitasatosporales</taxon>
        <taxon>Streptomycetaceae</taxon>
        <taxon>Streptomyces</taxon>
    </lineage>
</organism>
<protein>
    <recommendedName>
        <fullName evidence="3">Integrase</fullName>
    </recommendedName>
</protein>
<comment type="caution">
    <text evidence="1">The sequence shown here is derived from an EMBL/GenBank/DDBJ whole genome shotgun (WGS) entry which is preliminary data.</text>
</comment>
<evidence type="ECO:0000313" key="1">
    <source>
        <dbReference type="EMBL" id="GAA0499022.1"/>
    </source>
</evidence>
<reference evidence="1 2" key="1">
    <citation type="journal article" date="2019" name="Int. J. Syst. Evol. Microbiol.">
        <title>The Global Catalogue of Microorganisms (GCM) 10K type strain sequencing project: providing services to taxonomists for standard genome sequencing and annotation.</title>
        <authorList>
            <consortium name="The Broad Institute Genomics Platform"/>
            <consortium name="The Broad Institute Genome Sequencing Center for Infectious Disease"/>
            <person name="Wu L."/>
            <person name="Ma J."/>
        </authorList>
    </citation>
    <scope>NUCLEOTIDE SEQUENCE [LARGE SCALE GENOMIC DNA]</scope>
    <source>
        <strain evidence="1 2">JCM 4805</strain>
    </source>
</reference>
<gene>
    <name evidence="1" type="ORF">GCM10010361_75710</name>
</gene>
<dbReference type="Proteomes" id="UP001500909">
    <property type="component" value="Unassembled WGS sequence"/>
</dbReference>
<name>A0ABN1BJ26_9ACTN</name>
<sequence>MVPTCGRWYAIRKAACTRELTAQQMRDHERRTFAHGIRTAVPDHADPAWPAPATALTGAEARGHSSHQLFKEAVAQRELTTARNLLAC</sequence>
<evidence type="ECO:0008006" key="3">
    <source>
        <dbReference type="Google" id="ProtNLM"/>
    </source>
</evidence>
<evidence type="ECO:0000313" key="2">
    <source>
        <dbReference type="Proteomes" id="UP001500909"/>
    </source>
</evidence>
<dbReference type="EMBL" id="BAAABY010000062">
    <property type="protein sequence ID" value="GAA0499022.1"/>
    <property type="molecule type" value="Genomic_DNA"/>
</dbReference>
<accession>A0ABN1BJ26</accession>
<keyword evidence="2" id="KW-1185">Reference proteome</keyword>